<keyword evidence="5" id="KW-0597">Phosphoprotein</keyword>
<evidence type="ECO:0000256" key="12">
    <source>
        <dbReference type="ARBA" id="ARBA00023054"/>
    </source>
</evidence>
<keyword evidence="14" id="KW-0804">Transcription</keyword>
<proteinExistence type="evidence at transcript level"/>
<dbReference type="GO" id="GO:0008385">
    <property type="term" value="C:IkappaB kinase complex"/>
    <property type="evidence" value="ECO:0007669"/>
    <property type="project" value="TreeGrafter"/>
</dbReference>
<dbReference type="InterPro" id="IPR032419">
    <property type="entry name" value="CC2-LZ_dom"/>
</dbReference>
<dbReference type="GO" id="GO:0008270">
    <property type="term" value="F:zinc ion binding"/>
    <property type="evidence" value="ECO:0007669"/>
    <property type="project" value="UniProtKB-KW"/>
</dbReference>
<evidence type="ECO:0000256" key="4">
    <source>
        <dbReference type="ARBA" id="ARBA00022499"/>
    </source>
</evidence>
<evidence type="ECO:0000256" key="16">
    <source>
        <dbReference type="ARBA" id="ARBA00040893"/>
    </source>
</evidence>
<keyword evidence="15" id="KW-0539">Nucleus</keyword>
<dbReference type="GO" id="GO:0005634">
    <property type="term" value="C:nucleus"/>
    <property type="evidence" value="ECO:0007669"/>
    <property type="project" value="UniProtKB-SubCell"/>
</dbReference>
<evidence type="ECO:0000256" key="2">
    <source>
        <dbReference type="ARBA" id="ARBA00004496"/>
    </source>
</evidence>
<keyword evidence="4" id="KW-1017">Isopeptide bond</keyword>
<dbReference type="EMBL" id="JW867256">
    <property type="protein sequence ID" value="AFO99773.1"/>
    <property type="molecule type" value="mRNA"/>
</dbReference>
<dbReference type="GO" id="GO:0006974">
    <property type="term" value="P:DNA damage response"/>
    <property type="evidence" value="ECO:0007669"/>
    <property type="project" value="UniProtKB-KW"/>
</dbReference>
<keyword evidence="9" id="KW-0862">Zinc</keyword>
<evidence type="ECO:0000256" key="13">
    <source>
        <dbReference type="ARBA" id="ARBA00023157"/>
    </source>
</evidence>
<dbReference type="PANTHER" id="PTHR31553:SF3">
    <property type="entry name" value="NF-KAPPA-B ESSENTIAL MODULATOR"/>
    <property type="match status" value="1"/>
</dbReference>
<evidence type="ECO:0000256" key="11">
    <source>
        <dbReference type="ARBA" id="ARBA00023015"/>
    </source>
</evidence>
<dbReference type="InterPro" id="IPR051301">
    <property type="entry name" value="Optineurin/NFkB_EssMod"/>
</dbReference>
<organism evidence="24">
    <name type="scientific">Callorhinchus milii</name>
    <name type="common">Ghost shark</name>
    <dbReference type="NCBI Taxonomy" id="7868"/>
    <lineage>
        <taxon>Eukaryota</taxon>
        <taxon>Metazoa</taxon>
        <taxon>Chordata</taxon>
        <taxon>Craniata</taxon>
        <taxon>Vertebrata</taxon>
        <taxon>Chondrichthyes</taxon>
        <taxon>Holocephali</taxon>
        <taxon>Chimaeriformes</taxon>
        <taxon>Callorhinchidae</taxon>
        <taxon>Callorhinchus</taxon>
    </lineage>
</organism>
<keyword evidence="6" id="KW-0479">Metal-binding</keyword>
<feature type="coiled-coil region" evidence="21">
    <location>
        <begin position="326"/>
        <end position="458"/>
    </location>
</feature>
<feature type="region of interest" description="Disordered" evidence="22">
    <location>
        <begin position="128"/>
        <end position="157"/>
    </location>
</feature>
<feature type="region of interest" description="Disordered" evidence="22">
    <location>
        <begin position="1"/>
        <end position="57"/>
    </location>
</feature>
<keyword evidence="12 21" id="KW-0175">Coiled coil</keyword>
<evidence type="ECO:0000313" key="24">
    <source>
        <dbReference type="EMBL" id="AFO99773.1"/>
    </source>
</evidence>
<evidence type="ECO:0000256" key="6">
    <source>
        <dbReference type="ARBA" id="ARBA00022723"/>
    </source>
</evidence>
<dbReference type="Pfam" id="PF16516">
    <property type="entry name" value="CC2-LZ"/>
    <property type="match status" value="1"/>
</dbReference>
<keyword evidence="13" id="KW-1015">Disulfide bond</keyword>
<evidence type="ECO:0000256" key="10">
    <source>
        <dbReference type="ARBA" id="ARBA00022843"/>
    </source>
</evidence>
<dbReference type="InterPro" id="IPR021063">
    <property type="entry name" value="NEMO_N"/>
</dbReference>
<evidence type="ECO:0000256" key="1">
    <source>
        <dbReference type="ARBA" id="ARBA00004123"/>
    </source>
</evidence>
<dbReference type="PROSITE" id="PS51801">
    <property type="entry name" value="ZF_CCHC_NOA"/>
    <property type="match status" value="1"/>
</dbReference>
<dbReference type="Pfam" id="PF11577">
    <property type="entry name" value="NEMO"/>
    <property type="match status" value="1"/>
</dbReference>
<evidence type="ECO:0000256" key="19">
    <source>
        <dbReference type="ARBA" id="ARBA00043239"/>
    </source>
</evidence>
<evidence type="ECO:0000256" key="18">
    <source>
        <dbReference type="ARBA" id="ARBA00041660"/>
    </source>
</evidence>
<evidence type="ECO:0000256" key="15">
    <source>
        <dbReference type="ARBA" id="ARBA00023242"/>
    </source>
</evidence>
<evidence type="ECO:0000256" key="7">
    <source>
        <dbReference type="ARBA" id="ARBA00022763"/>
    </source>
</evidence>
<evidence type="ECO:0000256" key="17">
    <source>
        <dbReference type="ARBA" id="ARBA00041525"/>
    </source>
</evidence>
<evidence type="ECO:0000256" key="5">
    <source>
        <dbReference type="ARBA" id="ARBA00022553"/>
    </source>
</evidence>
<dbReference type="AlphaFoldDB" id="V9KNM2"/>
<feature type="coiled-coil region" evidence="21">
    <location>
        <begin position="191"/>
        <end position="228"/>
    </location>
</feature>
<dbReference type="GO" id="GO:0070530">
    <property type="term" value="F:K63-linked polyubiquitin modification-dependent protein binding"/>
    <property type="evidence" value="ECO:0007669"/>
    <property type="project" value="InterPro"/>
</dbReference>
<feature type="coiled-coil region" evidence="21">
    <location>
        <begin position="483"/>
        <end position="517"/>
    </location>
</feature>
<comment type="subcellular location">
    <subcellularLocation>
        <location evidence="2">Cytoplasm</location>
    </subcellularLocation>
    <subcellularLocation>
        <location evidence="1">Nucleus</location>
    </subcellularLocation>
</comment>
<dbReference type="FunFam" id="1.20.5.390:FF:000002">
    <property type="entry name" value="NF-kappa-B essential modulator isoform X1"/>
    <property type="match status" value="1"/>
</dbReference>
<name>V9KNM2_CALMI</name>
<dbReference type="CDD" id="cd09803">
    <property type="entry name" value="UBAN"/>
    <property type="match status" value="1"/>
</dbReference>
<evidence type="ECO:0000256" key="3">
    <source>
        <dbReference type="ARBA" id="ARBA00022490"/>
    </source>
</evidence>
<sequence>MSVSRCRVSAMVHPDGSLGHELQADPTGREAATTPGAPHGPDPSHVPDLSSLENSNRELHRENVSLRNAIRQSNQALKERYDELLAFRDRNRQEKEFLMEKFTEARRTVGRLSQDNTELRRRLETVAQGVDRQTAAPGLRAPGEGEVNSSDSPPSSYATLTQSLLDCTAEEGVQTPAGRMGAPQAEGTEFLLLLKGRKEELEEDVRRLREAEEQCQREKRDLVALNSELQLRVGPGGQEQSKGGQELMDTIPASRALELEERVEGLQRLLAESEECVRRLRAREGELQTQSSAQDKQRLTIIRQLEQMAEDKGALKSQVTSLVGELQESQISLEATRKQNTILEERYRTAEERLRSDQQEAVELKKKHLVQVDELRITAQSFESALKTERQNASEGRRKLAQLQAAYHQLFIDYDGLGKQMSSYKTLQRELEELRVQVQEAEEALVLKQELIDKLKEQAETCRIELETIPVLTAQANVFKDDFLAERAAREQLHEQKERLQEQLNALSMEHEDATRAHIEDLQRRHNDSLRAPLSVAGNYYGGGNTVPFNQPAVVPRRRSLPDEEPEFRCPKCQYLAPDIDTLQIHVMDCIQ</sequence>
<evidence type="ECO:0000259" key="23">
    <source>
        <dbReference type="PROSITE" id="PS51801"/>
    </source>
</evidence>
<evidence type="ECO:0000256" key="14">
    <source>
        <dbReference type="ARBA" id="ARBA00023163"/>
    </source>
</evidence>
<evidence type="ECO:0000256" key="21">
    <source>
        <dbReference type="SAM" id="Coils"/>
    </source>
</evidence>
<reference evidence="24" key="1">
    <citation type="journal article" date="2014" name="Nature">
        <title>Elephant shark genome provides unique insights into gnathostome evolution.</title>
        <authorList>
            <consortium name="International Elephant Shark Genome Sequencing Consortium"/>
            <person name="Venkatesh B."/>
            <person name="Lee A.P."/>
            <person name="Ravi V."/>
            <person name="Maurya A.K."/>
            <person name="Lian M.M."/>
            <person name="Swann J.B."/>
            <person name="Ohta Y."/>
            <person name="Flajnik M.F."/>
            <person name="Sutoh Y."/>
            <person name="Kasahara M."/>
            <person name="Hoon S."/>
            <person name="Gangu V."/>
            <person name="Roy S.W."/>
            <person name="Irimia M."/>
            <person name="Korzh V."/>
            <person name="Kondrychyn I."/>
            <person name="Lim Z.W."/>
            <person name="Tay B.H."/>
            <person name="Tohari S."/>
            <person name="Kong K.W."/>
            <person name="Ho S."/>
            <person name="Lorente-Galdos B."/>
            <person name="Quilez J."/>
            <person name="Marques-Bonet T."/>
            <person name="Raney B.J."/>
            <person name="Ingham P.W."/>
            <person name="Tay A."/>
            <person name="Hillier L.W."/>
            <person name="Minx P."/>
            <person name="Boehm T."/>
            <person name="Wilson R.K."/>
            <person name="Brenner S."/>
            <person name="Warren W.C."/>
        </authorList>
    </citation>
    <scope>NUCLEOTIDE SEQUENCE</scope>
    <source>
        <tissue evidence="24">Gills</tissue>
    </source>
</reference>
<dbReference type="Pfam" id="PF18414">
    <property type="entry name" value="zf_C2H2_10"/>
    <property type="match status" value="1"/>
</dbReference>
<feature type="compositionally biased region" description="Polar residues" evidence="22">
    <location>
        <begin position="147"/>
        <end position="157"/>
    </location>
</feature>
<protein>
    <recommendedName>
        <fullName evidence="16">NF-kappa-B essential modulator</fullName>
    </recommendedName>
    <alternativeName>
        <fullName evidence="18">IkB kinase-associated protein 1</fullName>
    </alternativeName>
    <alternativeName>
        <fullName evidence="19">Inhibitor of nuclear factor kappa-B kinase subunit gamma</fullName>
    </alternativeName>
    <alternativeName>
        <fullName evidence="17">NF-kappa-B essential modifier</fullName>
    </alternativeName>
</protein>
<dbReference type="Gene3D" id="1.20.5.990">
    <property type="entry name" value="Nemo cc2-lz domain - 1d5 darpin complex"/>
    <property type="match status" value="1"/>
</dbReference>
<feature type="domain" description="CCHC NOA-type" evidence="23">
    <location>
        <begin position="562"/>
        <end position="592"/>
    </location>
</feature>
<keyword evidence="3" id="KW-0963">Cytoplasm</keyword>
<dbReference type="Gene3D" id="1.20.5.390">
    <property type="entry name" value="L1 transposable element, trimerization domain"/>
    <property type="match status" value="2"/>
</dbReference>
<evidence type="ECO:0000256" key="22">
    <source>
        <dbReference type="SAM" id="MobiDB-lite"/>
    </source>
</evidence>
<dbReference type="PANTHER" id="PTHR31553">
    <property type="entry name" value="NF-KAPPA-B ESSENTIAL MODULATOR"/>
    <property type="match status" value="1"/>
</dbReference>
<feature type="coiled-coil region" evidence="21">
    <location>
        <begin position="256"/>
        <end position="283"/>
    </location>
</feature>
<keyword evidence="7" id="KW-0227">DNA damage</keyword>
<evidence type="ECO:0000256" key="9">
    <source>
        <dbReference type="ARBA" id="ARBA00022833"/>
    </source>
</evidence>
<keyword evidence="11" id="KW-0805">Transcription regulation</keyword>
<dbReference type="FunFam" id="1.20.5.990:FF:000003">
    <property type="entry name" value="NF-kappa-B essential modulator isoform X1"/>
    <property type="match status" value="1"/>
</dbReference>
<keyword evidence="10" id="KW-0832">Ubl conjugation</keyword>
<evidence type="ECO:0000256" key="20">
    <source>
        <dbReference type="PROSITE-ProRule" id="PRU01142"/>
    </source>
</evidence>
<keyword evidence="8 20" id="KW-0863">Zinc-finger</keyword>
<accession>V9KNM2</accession>
<evidence type="ECO:0000256" key="8">
    <source>
        <dbReference type="ARBA" id="ARBA00022771"/>
    </source>
</evidence>
<dbReference type="InterPro" id="IPR034735">
    <property type="entry name" value="NEMO_ZF"/>
</dbReference>
<dbReference type="GO" id="GO:0043123">
    <property type="term" value="P:positive regulation of canonical NF-kappaB signal transduction"/>
    <property type="evidence" value="ECO:0007669"/>
    <property type="project" value="TreeGrafter"/>
</dbReference>